<evidence type="ECO:0000313" key="3">
    <source>
        <dbReference type="EMBL" id="KAB8299325.1"/>
    </source>
</evidence>
<keyword evidence="2" id="KW-1133">Transmembrane helix</keyword>
<accession>A0A5N6K977</accession>
<keyword evidence="2" id="KW-0812">Transmembrane</keyword>
<evidence type="ECO:0000256" key="1">
    <source>
        <dbReference type="SAM" id="MobiDB-lite"/>
    </source>
</evidence>
<evidence type="ECO:0008006" key="5">
    <source>
        <dbReference type="Google" id="ProtNLM"/>
    </source>
</evidence>
<keyword evidence="2" id="KW-0472">Membrane</keyword>
<feature type="transmembrane region" description="Helical" evidence="2">
    <location>
        <begin position="105"/>
        <end position="127"/>
    </location>
</feature>
<name>A0A5N6K977_MONLA</name>
<evidence type="ECO:0000256" key="2">
    <source>
        <dbReference type="SAM" id="Phobius"/>
    </source>
</evidence>
<feature type="compositionally biased region" description="Low complexity" evidence="1">
    <location>
        <begin position="68"/>
        <end position="84"/>
    </location>
</feature>
<dbReference type="AlphaFoldDB" id="A0A5N6K977"/>
<dbReference type="Proteomes" id="UP000326757">
    <property type="component" value="Unassembled WGS sequence"/>
</dbReference>
<protein>
    <recommendedName>
        <fullName evidence="5">Mid2 domain-containing protein</fullName>
    </recommendedName>
</protein>
<reference evidence="3 4" key="1">
    <citation type="submission" date="2019-06" db="EMBL/GenBank/DDBJ databases">
        <title>Genome Sequence of the Brown Rot Fungal Pathogen Monilinia laxa.</title>
        <authorList>
            <person name="De Miccolis Angelini R.M."/>
            <person name="Landi L."/>
            <person name="Abate D."/>
            <person name="Pollastro S."/>
            <person name="Romanazzi G."/>
            <person name="Faretra F."/>
        </authorList>
    </citation>
    <scope>NUCLEOTIDE SEQUENCE [LARGE SCALE GENOMIC DNA]</scope>
    <source>
        <strain evidence="3 4">Mlax316</strain>
    </source>
</reference>
<proteinExistence type="predicted"/>
<feature type="region of interest" description="Disordered" evidence="1">
    <location>
        <begin position="68"/>
        <end position="95"/>
    </location>
</feature>
<dbReference type="EMBL" id="VIGI01000006">
    <property type="protein sequence ID" value="KAB8299325.1"/>
    <property type="molecule type" value="Genomic_DNA"/>
</dbReference>
<sequence length="206" mass="22042">MYLPNSEKTSNLIYTNPSLDDKEWALTDANSPLTTIADSPYTVFGEVIPIWYQSSDVKAFSSAATMTSTPAAPSTSIITSNNSSDAIDPTTSDESYSGLSTGTKVAIAVSISILIIALAIGTAIHLIRKRKGNRSRIVFSAPMINNAIILPEHTKELGNERAVSKLFADHEDVGRGTVGDEEVGSNETLGERRENRVNVGVTELPA</sequence>
<comment type="caution">
    <text evidence="3">The sequence shown here is derived from an EMBL/GenBank/DDBJ whole genome shotgun (WGS) entry which is preliminary data.</text>
</comment>
<organism evidence="3 4">
    <name type="scientific">Monilinia laxa</name>
    <name type="common">Brown rot fungus</name>
    <name type="synonym">Sclerotinia laxa</name>
    <dbReference type="NCBI Taxonomy" id="61186"/>
    <lineage>
        <taxon>Eukaryota</taxon>
        <taxon>Fungi</taxon>
        <taxon>Dikarya</taxon>
        <taxon>Ascomycota</taxon>
        <taxon>Pezizomycotina</taxon>
        <taxon>Leotiomycetes</taxon>
        <taxon>Helotiales</taxon>
        <taxon>Sclerotiniaceae</taxon>
        <taxon>Monilinia</taxon>
    </lineage>
</organism>
<evidence type="ECO:0000313" key="4">
    <source>
        <dbReference type="Proteomes" id="UP000326757"/>
    </source>
</evidence>
<gene>
    <name evidence="3" type="ORF">EYC80_001398</name>
</gene>
<dbReference type="OrthoDB" id="4770059at2759"/>
<keyword evidence="4" id="KW-1185">Reference proteome</keyword>